<evidence type="ECO:0000256" key="1">
    <source>
        <dbReference type="ARBA" id="ARBA00001946"/>
    </source>
</evidence>
<dbReference type="SUPFAM" id="SSF64496">
    <property type="entry name" value="DNA-binding domain of intron-encoded endonucleases"/>
    <property type="match status" value="1"/>
</dbReference>
<evidence type="ECO:0000259" key="5">
    <source>
        <dbReference type="PROSITE" id="PS50164"/>
    </source>
</evidence>
<evidence type="ECO:0000256" key="3">
    <source>
        <dbReference type="ARBA" id="ARBA00022842"/>
    </source>
</evidence>
<sequence>MYNQGENGYRSLTMNHYVYKITNKLNGKIYIGVRSCDCDIDKDPYMGSGVLIKKAIHTHGVENFHKEILETFETREEANQEEARLVTLDFVNRQDTYNLIEGGLGGCYWNTFSEEKKEEIKNKLRQHKPDPEQLRKLHESNRGVPRSEETKLKVSRANKGRIHTEQSRKNMSEGRKGMVFSEEHRKNISKANVGRVHSPETLEKIRLGNLGKKLKPETIEKLREVAKNRPPVSEETRRKLSEAAKKQIRNFGDKISKGKIDKPISTSKTVYAEGVEYPSVSVCARAYGISNTSILKRINSTSEKWKEFYYV</sequence>
<dbReference type="NCBIfam" id="TIGR01453">
    <property type="entry name" value="grpIintron_endo"/>
    <property type="match status" value="1"/>
</dbReference>
<accession>A0A6B9LQ64</accession>
<keyword evidence="3" id="KW-0460">Magnesium</keyword>
<dbReference type="Pfam" id="PF19835">
    <property type="entry name" value="SegE_GIY-YIG"/>
    <property type="match status" value="1"/>
</dbReference>
<feature type="compositionally biased region" description="Basic and acidic residues" evidence="4">
    <location>
        <begin position="162"/>
        <end position="175"/>
    </location>
</feature>
<protein>
    <recommendedName>
        <fullName evidence="5">GIY-YIG domain-containing protein</fullName>
    </recommendedName>
</protein>
<reference evidence="6 7" key="1">
    <citation type="submission" date="2019-11" db="EMBL/GenBank/DDBJ databases">
        <authorList>
            <person name="Wei B."/>
        </authorList>
    </citation>
    <scope>NUCLEOTIDE SEQUENCE [LARGE SCALE GENOMIC DNA]</scope>
</reference>
<evidence type="ECO:0000256" key="2">
    <source>
        <dbReference type="ARBA" id="ARBA00010045"/>
    </source>
</evidence>
<feature type="domain" description="GIY-YIG" evidence="5">
    <location>
        <begin position="14"/>
        <end position="99"/>
    </location>
</feature>
<dbReference type="SMART" id="SM00496">
    <property type="entry name" value="IENR2"/>
    <property type="match status" value="6"/>
</dbReference>
<dbReference type="InterPro" id="IPR035901">
    <property type="entry name" value="GIY-YIG_endonuc_sf"/>
</dbReference>
<evidence type="ECO:0000256" key="4">
    <source>
        <dbReference type="SAM" id="MobiDB-lite"/>
    </source>
</evidence>
<dbReference type="Proteomes" id="UP000464208">
    <property type="component" value="Segment"/>
</dbReference>
<dbReference type="EMBL" id="MN655998">
    <property type="protein sequence ID" value="QHB48747.1"/>
    <property type="molecule type" value="Genomic_DNA"/>
</dbReference>
<organism evidence="6 7">
    <name type="scientific">Escherichia phage E26</name>
    <dbReference type="NCBI Taxonomy" id="2675201"/>
    <lineage>
        <taxon>Viruses</taxon>
        <taxon>Duplodnaviria</taxon>
        <taxon>Heunggongvirae</taxon>
        <taxon>Uroviricota</taxon>
        <taxon>Caudoviricetes</taxon>
        <taxon>Pantevenvirales</taxon>
        <taxon>Straboviridae</taxon>
        <taxon>Krischvirus</taxon>
        <taxon>Krischvirus gec3s</taxon>
    </lineage>
</organism>
<dbReference type="GO" id="GO:0003677">
    <property type="term" value="F:DNA binding"/>
    <property type="evidence" value="ECO:0007669"/>
    <property type="project" value="InterPro"/>
</dbReference>
<dbReference type="InterPro" id="IPR003611">
    <property type="entry name" value="NUMOD3"/>
</dbReference>
<dbReference type="InterPro" id="IPR045566">
    <property type="entry name" value="SegE-like_GIY-YIG"/>
</dbReference>
<dbReference type="InterPro" id="IPR006350">
    <property type="entry name" value="Intron_endoG1"/>
</dbReference>
<feature type="compositionally biased region" description="Basic and acidic residues" evidence="4">
    <location>
        <begin position="127"/>
        <end position="152"/>
    </location>
</feature>
<evidence type="ECO:0000313" key="7">
    <source>
        <dbReference type="Proteomes" id="UP000464208"/>
    </source>
</evidence>
<dbReference type="SMART" id="SM00465">
    <property type="entry name" value="GIYc"/>
    <property type="match status" value="1"/>
</dbReference>
<dbReference type="InterPro" id="IPR000305">
    <property type="entry name" value="GIY-YIG_endonuc"/>
</dbReference>
<dbReference type="GO" id="GO:0004519">
    <property type="term" value="F:endonuclease activity"/>
    <property type="evidence" value="ECO:0007669"/>
    <property type="project" value="InterPro"/>
</dbReference>
<dbReference type="CDD" id="cd10444">
    <property type="entry name" value="GIY-YIG_SegABCDEFG"/>
    <property type="match status" value="1"/>
</dbReference>
<dbReference type="Gene3D" id="3.40.1440.10">
    <property type="entry name" value="GIY-YIG endonuclease"/>
    <property type="match status" value="1"/>
</dbReference>
<dbReference type="PROSITE" id="PS50164">
    <property type="entry name" value="GIY_YIG"/>
    <property type="match status" value="1"/>
</dbReference>
<evidence type="ECO:0000313" key="6">
    <source>
        <dbReference type="EMBL" id="QHB48747.1"/>
    </source>
</evidence>
<name>A0A6B9LQ64_9CAUD</name>
<feature type="region of interest" description="Disordered" evidence="4">
    <location>
        <begin position="127"/>
        <end position="175"/>
    </location>
</feature>
<comment type="cofactor">
    <cofactor evidence="1">
        <name>Mg(2+)</name>
        <dbReference type="ChEBI" id="CHEBI:18420"/>
    </cofactor>
</comment>
<proteinExistence type="predicted"/>
<comment type="similarity">
    <text evidence="2">To endonucleases of group I introns of fungi and phage.</text>
</comment>
<dbReference type="Pfam" id="PF07460">
    <property type="entry name" value="NUMOD3"/>
    <property type="match status" value="1"/>
</dbReference>
<dbReference type="SUPFAM" id="SSF82771">
    <property type="entry name" value="GIY-YIG endonuclease"/>
    <property type="match status" value="1"/>
</dbReference>